<evidence type="ECO:0000313" key="2">
    <source>
        <dbReference type="EMBL" id="KAK2647160.1"/>
    </source>
</evidence>
<accession>A0AAD9WYV2</accession>
<feature type="compositionally biased region" description="Basic and acidic residues" evidence="1">
    <location>
        <begin position="1"/>
        <end position="22"/>
    </location>
</feature>
<organism evidence="2 3">
    <name type="scientific">Dipteronia dyeriana</name>
    <dbReference type="NCBI Taxonomy" id="168575"/>
    <lineage>
        <taxon>Eukaryota</taxon>
        <taxon>Viridiplantae</taxon>
        <taxon>Streptophyta</taxon>
        <taxon>Embryophyta</taxon>
        <taxon>Tracheophyta</taxon>
        <taxon>Spermatophyta</taxon>
        <taxon>Magnoliopsida</taxon>
        <taxon>eudicotyledons</taxon>
        <taxon>Gunneridae</taxon>
        <taxon>Pentapetalae</taxon>
        <taxon>rosids</taxon>
        <taxon>malvids</taxon>
        <taxon>Sapindales</taxon>
        <taxon>Sapindaceae</taxon>
        <taxon>Hippocastanoideae</taxon>
        <taxon>Acereae</taxon>
        <taxon>Dipteronia</taxon>
    </lineage>
</organism>
<proteinExistence type="predicted"/>
<dbReference type="EMBL" id="JANJYI010000006">
    <property type="protein sequence ID" value="KAK2647160.1"/>
    <property type="molecule type" value="Genomic_DNA"/>
</dbReference>
<dbReference type="Proteomes" id="UP001280121">
    <property type="component" value="Unassembled WGS sequence"/>
</dbReference>
<sequence>MTEYDRVRVSEAKGKAKDDDATKPLSSQAREVDVGSYLPPSPSDPYFVLFKASLKDTSSLRVGNESCRESGITEGRLQLLHL</sequence>
<dbReference type="AlphaFoldDB" id="A0AAD9WYV2"/>
<comment type="caution">
    <text evidence="2">The sequence shown here is derived from an EMBL/GenBank/DDBJ whole genome shotgun (WGS) entry which is preliminary data.</text>
</comment>
<evidence type="ECO:0000313" key="3">
    <source>
        <dbReference type="Proteomes" id="UP001280121"/>
    </source>
</evidence>
<protein>
    <submittedName>
        <fullName evidence="2">Uncharacterized protein</fullName>
    </submittedName>
</protein>
<name>A0AAD9WYV2_9ROSI</name>
<reference evidence="2" key="1">
    <citation type="journal article" date="2023" name="Plant J.">
        <title>Genome sequences and population genomics provide insights into the demographic history, inbreeding, and mutation load of two 'living fossil' tree species of Dipteronia.</title>
        <authorList>
            <person name="Feng Y."/>
            <person name="Comes H.P."/>
            <person name="Chen J."/>
            <person name="Zhu S."/>
            <person name="Lu R."/>
            <person name="Zhang X."/>
            <person name="Li P."/>
            <person name="Qiu J."/>
            <person name="Olsen K.M."/>
            <person name="Qiu Y."/>
        </authorList>
    </citation>
    <scope>NUCLEOTIDE SEQUENCE</scope>
    <source>
        <strain evidence="2">KIB01</strain>
    </source>
</reference>
<gene>
    <name evidence="2" type="ORF">Ddye_022355</name>
</gene>
<feature type="region of interest" description="Disordered" evidence="1">
    <location>
        <begin position="1"/>
        <end position="43"/>
    </location>
</feature>
<keyword evidence="3" id="KW-1185">Reference proteome</keyword>
<evidence type="ECO:0000256" key="1">
    <source>
        <dbReference type="SAM" id="MobiDB-lite"/>
    </source>
</evidence>